<dbReference type="InterPro" id="IPR013320">
    <property type="entry name" value="ConA-like_dom_sf"/>
</dbReference>
<dbReference type="InterPro" id="IPR013783">
    <property type="entry name" value="Ig-like_fold"/>
</dbReference>
<evidence type="ECO:0000256" key="1">
    <source>
        <dbReference type="SAM" id="SignalP"/>
    </source>
</evidence>
<dbReference type="Gene3D" id="2.60.40.10">
    <property type="entry name" value="Immunoglobulins"/>
    <property type="match status" value="1"/>
</dbReference>
<feature type="signal peptide" evidence="1">
    <location>
        <begin position="1"/>
        <end position="21"/>
    </location>
</feature>
<dbReference type="Pfam" id="PF13385">
    <property type="entry name" value="Laminin_G_3"/>
    <property type="match status" value="1"/>
</dbReference>
<dbReference type="AlphaFoldDB" id="A0A7S0X733"/>
<gene>
    <name evidence="3" type="ORF">MANT1106_LOCUS5612</name>
</gene>
<evidence type="ECO:0000259" key="2">
    <source>
        <dbReference type="Pfam" id="PF01833"/>
    </source>
</evidence>
<name>A0A7S0X733_9CHLO</name>
<feature type="chain" id="PRO_5031462338" description="IPT/TIG domain-containing protein" evidence="1">
    <location>
        <begin position="22"/>
        <end position="535"/>
    </location>
</feature>
<keyword evidence="1" id="KW-0732">Signal</keyword>
<proteinExistence type="predicted"/>
<protein>
    <recommendedName>
        <fullName evidence="2">IPT/TIG domain-containing protein</fullName>
    </recommendedName>
</protein>
<evidence type="ECO:0000313" key="3">
    <source>
        <dbReference type="EMBL" id="CAD8702930.1"/>
    </source>
</evidence>
<dbReference type="EMBL" id="HBFC01009651">
    <property type="protein sequence ID" value="CAD8702930.1"/>
    <property type="molecule type" value="Transcribed_RNA"/>
</dbReference>
<dbReference type="Gene3D" id="2.60.120.200">
    <property type="match status" value="1"/>
</dbReference>
<reference evidence="3" key="1">
    <citation type="submission" date="2021-01" db="EMBL/GenBank/DDBJ databases">
        <authorList>
            <person name="Corre E."/>
            <person name="Pelletier E."/>
            <person name="Niang G."/>
            <person name="Scheremetjew M."/>
            <person name="Finn R."/>
            <person name="Kale V."/>
            <person name="Holt S."/>
            <person name="Cochrane G."/>
            <person name="Meng A."/>
            <person name="Brown T."/>
            <person name="Cohen L."/>
        </authorList>
    </citation>
    <scope>NUCLEOTIDE SEQUENCE</scope>
    <source>
        <strain evidence="3">SL-175</strain>
    </source>
</reference>
<accession>A0A7S0X733</accession>
<sequence>MGKHVSAAVALFALGAQAVAANTVAWYTGTSPAGSTFNAYMGEEVCIELYIQASDSGGDLDVFKVTMESPGVYPHAGTPATASFAYPHDEINFPASGNLTRVSPLDTSSQPVTHAQYCFAPEPGEECVYTVCFEGGGTAGSLGGRTGSNTDVRCYRIEVHNSVLQFGGAGHKAEVASLSNLITPKDGLTVSAWVYPECDASALPRNESVVVFGSTRNIATPYGTDTGLDVRNAIMWQEDSDNRGSFFYYDCYAGAYFTAARFCCGTWHFVSFSIGEDNVGTLYVDGVGEDRLAVANSLEKRVTEAVGFSTASRPDNGLDADDAGYFRLGENFQGFLDEVHVYNRGLSAPEVLQLATNRRPVGTVASLTMRGGPTTPTLTLATVLDMPYPAMVPCVMGMSHSVGPSDGSCPTDVYGWNFADAVNLKVSFGGVEVRASFINATTVRVETPGHVTPRFVDVLASNDGDRFTDTAAVGKSAKHLYMESALYLTGQGSSGASADFVCLDLPTRAVTFGAWVCPKCGPPVPDAPPPPSAGP</sequence>
<dbReference type="SUPFAM" id="SSF49899">
    <property type="entry name" value="Concanavalin A-like lectins/glucanases"/>
    <property type="match status" value="1"/>
</dbReference>
<dbReference type="SUPFAM" id="SSF81296">
    <property type="entry name" value="E set domains"/>
    <property type="match status" value="1"/>
</dbReference>
<dbReference type="InterPro" id="IPR002909">
    <property type="entry name" value="IPT_dom"/>
</dbReference>
<feature type="domain" description="IPT/TIG" evidence="2">
    <location>
        <begin position="393"/>
        <end position="464"/>
    </location>
</feature>
<organism evidence="3">
    <name type="scientific">Mantoniella antarctica</name>
    <dbReference type="NCBI Taxonomy" id="81844"/>
    <lineage>
        <taxon>Eukaryota</taxon>
        <taxon>Viridiplantae</taxon>
        <taxon>Chlorophyta</taxon>
        <taxon>Mamiellophyceae</taxon>
        <taxon>Mamiellales</taxon>
        <taxon>Mamiellaceae</taxon>
        <taxon>Mantoniella</taxon>
    </lineage>
</organism>
<dbReference type="Pfam" id="PF01833">
    <property type="entry name" value="TIG"/>
    <property type="match status" value="1"/>
</dbReference>
<dbReference type="InterPro" id="IPR014756">
    <property type="entry name" value="Ig_E-set"/>
</dbReference>